<evidence type="ECO:0000256" key="1">
    <source>
        <dbReference type="SAM" id="SignalP"/>
    </source>
</evidence>
<dbReference type="AlphaFoldDB" id="A0A9D1QE12"/>
<evidence type="ECO:0000313" key="5">
    <source>
        <dbReference type="Proteomes" id="UP000823926"/>
    </source>
</evidence>
<reference evidence="4" key="2">
    <citation type="submission" date="2021-04" db="EMBL/GenBank/DDBJ databases">
        <authorList>
            <person name="Gilroy R."/>
        </authorList>
    </citation>
    <scope>NUCLEOTIDE SEQUENCE</scope>
    <source>
        <strain evidence="4">ChiBcec15-1070</strain>
    </source>
</reference>
<dbReference type="PROSITE" id="PS51257">
    <property type="entry name" value="PROKAR_LIPOPROTEIN"/>
    <property type="match status" value="1"/>
</dbReference>
<evidence type="ECO:0000259" key="3">
    <source>
        <dbReference type="Pfam" id="PF17127"/>
    </source>
</evidence>
<sequence length="269" mass="30957">MKNRLCHKLAISLGGLLLLTACGGEPPKNKPEAPWQREAKFRTFLNLTVAPVPTDSVRYVLDTLLRFYGEDSAAFRQLVAFLTPPLSDPNSQLRNDEYYIPLLEAQIASPYFDSLEKVKPRFRLEMALKNRVGHPATDFTYTLANGRQGTLYAVEAPYTLVYINNPDCNACEEMLARMKGSAVIEEQLKRGRLRIVAIYPDEDLTAWRKHLSEVPTTWINGYDAELAFRRQELYDLRAIPSLYLLDRDKRVIFKDCTVVDWIEMYLMQQ</sequence>
<dbReference type="InterPro" id="IPR012336">
    <property type="entry name" value="Thioredoxin-like_fold"/>
</dbReference>
<name>A0A9D1QE12_9BACT</name>
<gene>
    <name evidence="4" type="ORF">H9888_08085</name>
</gene>
<keyword evidence="1" id="KW-0732">Signal</keyword>
<evidence type="ECO:0000259" key="2">
    <source>
        <dbReference type="Pfam" id="PF13905"/>
    </source>
</evidence>
<dbReference type="Pfam" id="PF13905">
    <property type="entry name" value="Thioredoxin_8"/>
    <property type="match status" value="1"/>
</dbReference>
<dbReference type="InterPro" id="IPR036249">
    <property type="entry name" value="Thioredoxin-like_sf"/>
</dbReference>
<comment type="caution">
    <text evidence="4">The sequence shown here is derived from an EMBL/GenBank/DDBJ whole genome shotgun (WGS) entry which is preliminary data.</text>
</comment>
<feature type="domain" description="DUF5106" evidence="3">
    <location>
        <begin position="38"/>
        <end position="130"/>
    </location>
</feature>
<accession>A0A9D1QE12</accession>
<protein>
    <submittedName>
        <fullName evidence="4">DUF5106 domain-containing protein</fullName>
    </submittedName>
</protein>
<dbReference type="InterPro" id="IPR033395">
    <property type="entry name" value="DUF5106"/>
</dbReference>
<dbReference type="Proteomes" id="UP000823926">
    <property type="component" value="Unassembled WGS sequence"/>
</dbReference>
<dbReference type="Gene3D" id="3.40.30.10">
    <property type="entry name" value="Glutaredoxin"/>
    <property type="match status" value="1"/>
</dbReference>
<dbReference type="EMBL" id="DXHL01000036">
    <property type="protein sequence ID" value="HIW11437.1"/>
    <property type="molecule type" value="Genomic_DNA"/>
</dbReference>
<feature type="domain" description="Thioredoxin-like fold" evidence="2">
    <location>
        <begin position="158"/>
        <end position="251"/>
    </location>
</feature>
<dbReference type="Pfam" id="PF17127">
    <property type="entry name" value="DUF5106"/>
    <property type="match status" value="1"/>
</dbReference>
<feature type="signal peptide" evidence="1">
    <location>
        <begin position="1"/>
        <end position="23"/>
    </location>
</feature>
<reference evidence="4" key="1">
    <citation type="journal article" date="2021" name="PeerJ">
        <title>Extensive microbial diversity within the chicken gut microbiome revealed by metagenomics and culture.</title>
        <authorList>
            <person name="Gilroy R."/>
            <person name="Ravi A."/>
            <person name="Getino M."/>
            <person name="Pursley I."/>
            <person name="Horton D.L."/>
            <person name="Alikhan N.F."/>
            <person name="Baker D."/>
            <person name="Gharbi K."/>
            <person name="Hall N."/>
            <person name="Watson M."/>
            <person name="Adriaenssens E.M."/>
            <person name="Foster-Nyarko E."/>
            <person name="Jarju S."/>
            <person name="Secka A."/>
            <person name="Antonio M."/>
            <person name="Oren A."/>
            <person name="Chaudhuri R.R."/>
            <person name="La Ragione R."/>
            <person name="Hildebrand F."/>
            <person name="Pallen M.J."/>
        </authorList>
    </citation>
    <scope>NUCLEOTIDE SEQUENCE</scope>
    <source>
        <strain evidence="4">ChiBcec15-1070</strain>
    </source>
</reference>
<feature type="chain" id="PRO_5039103087" evidence="1">
    <location>
        <begin position="24"/>
        <end position="269"/>
    </location>
</feature>
<evidence type="ECO:0000313" key="4">
    <source>
        <dbReference type="EMBL" id="HIW11437.1"/>
    </source>
</evidence>
<organism evidence="4 5">
    <name type="scientific">Candidatus Rikenella faecigallinarum</name>
    <dbReference type="NCBI Taxonomy" id="2838745"/>
    <lineage>
        <taxon>Bacteria</taxon>
        <taxon>Pseudomonadati</taxon>
        <taxon>Bacteroidota</taxon>
        <taxon>Bacteroidia</taxon>
        <taxon>Bacteroidales</taxon>
        <taxon>Rikenellaceae</taxon>
        <taxon>Rikenella</taxon>
    </lineage>
</organism>
<dbReference type="SUPFAM" id="SSF52833">
    <property type="entry name" value="Thioredoxin-like"/>
    <property type="match status" value="1"/>
</dbReference>
<proteinExistence type="predicted"/>